<keyword evidence="2" id="KW-0812">Transmembrane</keyword>
<evidence type="ECO:0000313" key="6">
    <source>
        <dbReference type="Proteomes" id="UP001203423"/>
    </source>
</evidence>
<evidence type="ECO:0000256" key="2">
    <source>
        <dbReference type="ARBA" id="ARBA00022692"/>
    </source>
</evidence>
<reference evidence="5 6" key="1">
    <citation type="submission" date="2022-01" db="EMBL/GenBank/DDBJ databases">
        <title>Whole genome-based taxonomy of the Shewanellaceae.</title>
        <authorList>
            <person name="Martin-Rodriguez A.J."/>
        </authorList>
    </citation>
    <scope>NUCLEOTIDE SEQUENCE [LARGE SCALE GENOMIC DNA]</scope>
    <source>
        <strain evidence="5 6">DSM 17177</strain>
    </source>
</reference>
<dbReference type="EMBL" id="JAKIKS010000200">
    <property type="protein sequence ID" value="MCL1127725.1"/>
    <property type="molecule type" value="Genomic_DNA"/>
</dbReference>
<accession>A0ABT0LJU2</accession>
<dbReference type="Gene3D" id="2.40.30.170">
    <property type="match status" value="1"/>
</dbReference>
<sequence length="238" mass="26763">LDYTKKEYLRYEKLARQQLSSKDNRDEAYNNYQQAQAQVLSTIDAIKVLNSQLNAMIDGENASVKLAQAELASAQYELDKTTFVVPFDGIVDNLQLSVGSYIEADDKVMTVIDTASWWLVANFKENALSIIEENQPVLFSLFMYPNTLFSSRVDNLGRGNVAGQGSPSGLLAQIDNPNTWMIRSKRFQVRIKLDQTLNGNTQRVGASARVLIVPEQAGIMGFIAHVYLRVVSFFDYIY</sequence>
<keyword evidence="3" id="KW-1133">Transmembrane helix</keyword>
<dbReference type="InterPro" id="IPR050739">
    <property type="entry name" value="MFP"/>
</dbReference>
<evidence type="ECO:0000256" key="1">
    <source>
        <dbReference type="ARBA" id="ARBA00004167"/>
    </source>
</evidence>
<evidence type="ECO:0000313" key="5">
    <source>
        <dbReference type="EMBL" id="MCL1127725.1"/>
    </source>
</evidence>
<dbReference type="RefSeq" id="WP_248943160.1">
    <property type="nucleotide sequence ID" value="NZ_JAKIKS010000200.1"/>
</dbReference>
<dbReference type="PANTHER" id="PTHR30386:SF26">
    <property type="entry name" value="TRANSPORT PROTEIN COMB"/>
    <property type="match status" value="1"/>
</dbReference>
<gene>
    <name evidence="5" type="ORF">L2764_25440</name>
</gene>
<evidence type="ECO:0000256" key="3">
    <source>
        <dbReference type="ARBA" id="ARBA00022989"/>
    </source>
</evidence>
<dbReference type="Proteomes" id="UP001203423">
    <property type="component" value="Unassembled WGS sequence"/>
</dbReference>
<keyword evidence="6" id="KW-1185">Reference proteome</keyword>
<comment type="subcellular location">
    <subcellularLocation>
        <location evidence="1">Membrane</location>
        <topology evidence="1">Single-pass membrane protein</topology>
    </subcellularLocation>
</comment>
<evidence type="ECO:0000256" key="4">
    <source>
        <dbReference type="ARBA" id="ARBA00023136"/>
    </source>
</evidence>
<proteinExistence type="predicted"/>
<dbReference type="SUPFAM" id="SSF111369">
    <property type="entry name" value="HlyD-like secretion proteins"/>
    <property type="match status" value="1"/>
</dbReference>
<protein>
    <submittedName>
        <fullName evidence="5">Efflux RND transporter periplasmic adaptor subunit</fullName>
    </submittedName>
</protein>
<dbReference type="Gene3D" id="1.10.287.470">
    <property type="entry name" value="Helix hairpin bin"/>
    <property type="match status" value="1"/>
</dbReference>
<dbReference type="PANTHER" id="PTHR30386">
    <property type="entry name" value="MEMBRANE FUSION SUBUNIT OF EMRAB-TOLC MULTIDRUG EFFLUX PUMP"/>
    <property type="match status" value="1"/>
</dbReference>
<feature type="non-terminal residue" evidence="5">
    <location>
        <position position="1"/>
    </location>
</feature>
<name>A0ABT0LJU2_9GAMM</name>
<keyword evidence="4" id="KW-0472">Membrane</keyword>
<comment type="caution">
    <text evidence="5">The sequence shown here is derived from an EMBL/GenBank/DDBJ whole genome shotgun (WGS) entry which is preliminary data.</text>
</comment>
<organism evidence="5 6">
    <name type="scientific">Shewanella surugensis</name>
    <dbReference type="NCBI Taxonomy" id="212020"/>
    <lineage>
        <taxon>Bacteria</taxon>
        <taxon>Pseudomonadati</taxon>
        <taxon>Pseudomonadota</taxon>
        <taxon>Gammaproteobacteria</taxon>
        <taxon>Alteromonadales</taxon>
        <taxon>Shewanellaceae</taxon>
        <taxon>Shewanella</taxon>
    </lineage>
</organism>